<reference evidence="2" key="1">
    <citation type="journal article" date="2011" name="Nature">
        <title>Genome sequence and analysis of the tuber crop potato.</title>
        <authorList>
            <consortium name="The Potato Genome Sequencing Consortium"/>
        </authorList>
    </citation>
    <scope>NUCLEOTIDE SEQUENCE [LARGE SCALE GENOMIC DNA]</scope>
    <source>
        <strain evidence="2">cv. DM1-3 516 R44</strain>
    </source>
</reference>
<dbReference type="AlphaFoldDB" id="M1DL49"/>
<protein>
    <submittedName>
        <fullName evidence="1">Uncharacterized protein</fullName>
    </submittedName>
</protein>
<dbReference type="PaxDb" id="4113-PGSC0003DMT400090767"/>
<dbReference type="InParanoid" id="M1DL49"/>
<sequence>MDRQVSRGPWPVATGFGWFNHEPYHDSCEGPRNVKVDVVLHLGWWSAGSGPRTLPRPIIKTMTHGGLRGHMQTSSGGSVVT</sequence>
<accession>M1DL49</accession>
<dbReference type="HOGENOM" id="CLU_2578496_0_0_1"/>
<dbReference type="Gramene" id="PGSC0003DMT400090767">
    <property type="protein sequence ID" value="PGSC0003DMT400090767"/>
    <property type="gene ID" value="PGSC0003DMG400040338"/>
</dbReference>
<name>M1DL49_SOLTU</name>
<dbReference type="EnsemblPlants" id="PGSC0003DMT400090767">
    <property type="protein sequence ID" value="PGSC0003DMT400090767"/>
    <property type="gene ID" value="PGSC0003DMG400040338"/>
</dbReference>
<dbReference type="Proteomes" id="UP000011115">
    <property type="component" value="Unassembled WGS sequence"/>
</dbReference>
<evidence type="ECO:0000313" key="1">
    <source>
        <dbReference type="EnsemblPlants" id="PGSC0003DMT400090767"/>
    </source>
</evidence>
<keyword evidence="2" id="KW-1185">Reference proteome</keyword>
<evidence type="ECO:0000313" key="2">
    <source>
        <dbReference type="Proteomes" id="UP000011115"/>
    </source>
</evidence>
<reference evidence="1" key="2">
    <citation type="submission" date="2015-06" db="UniProtKB">
        <authorList>
            <consortium name="EnsemblPlants"/>
        </authorList>
    </citation>
    <scope>IDENTIFICATION</scope>
    <source>
        <strain evidence="1">DM1-3 516 R44</strain>
    </source>
</reference>
<proteinExistence type="predicted"/>
<organism evidence="1 2">
    <name type="scientific">Solanum tuberosum</name>
    <name type="common">Potato</name>
    <dbReference type="NCBI Taxonomy" id="4113"/>
    <lineage>
        <taxon>Eukaryota</taxon>
        <taxon>Viridiplantae</taxon>
        <taxon>Streptophyta</taxon>
        <taxon>Embryophyta</taxon>
        <taxon>Tracheophyta</taxon>
        <taxon>Spermatophyta</taxon>
        <taxon>Magnoliopsida</taxon>
        <taxon>eudicotyledons</taxon>
        <taxon>Gunneridae</taxon>
        <taxon>Pentapetalae</taxon>
        <taxon>asterids</taxon>
        <taxon>lamiids</taxon>
        <taxon>Solanales</taxon>
        <taxon>Solanaceae</taxon>
        <taxon>Solanoideae</taxon>
        <taxon>Solaneae</taxon>
        <taxon>Solanum</taxon>
    </lineage>
</organism>